<dbReference type="PANTHER" id="PTHR34473:SF3">
    <property type="entry name" value="TRANSMEMBRANE PROTEIN-RELATED"/>
    <property type="match status" value="1"/>
</dbReference>
<evidence type="ECO:0000256" key="1">
    <source>
        <dbReference type="SAM" id="Phobius"/>
    </source>
</evidence>
<feature type="transmembrane region" description="Helical" evidence="1">
    <location>
        <begin position="27"/>
        <end position="46"/>
    </location>
</feature>
<dbReference type="RefSeq" id="WP_073716386.1">
    <property type="nucleotide sequence ID" value="NZ_MQVR01000024.1"/>
</dbReference>
<evidence type="ECO:0000259" key="2">
    <source>
        <dbReference type="Pfam" id="PF03703"/>
    </source>
</evidence>
<dbReference type="EMBL" id="MQVR01000024">
    <property type="protein sequence ID" value="OKL54187.1"/>
    <property type="molecule type" value="Genomic_DNA"/>
</dbReference>
<dbReference type="Pfam" id="PF03703">
    <property type="entry name" value="bPH_2"/>
    <property type="match status" value="1"/>
</dbReference>
<name>A0A1Q5Q303_9ACTO</name>
<dbReference type="AlphaFoldDB" id="A0A1Q5Q303"/>
<dbReference type="InterPro" id="IPR005182">
    <property type="entry name" value="YdbS-like_PH"/>
</dbReference>
<reference evidence="4" key="1">
    <citation type="submission" date="2016-12" db="EMBL/GenBank/DDBJ databases">
        <authorList>
            <person name="Meng X."/>
        </authorList>
    </citation>
    <scope>NUCLEOTIDE SEQUENCE [LARGE SCALE GENOMIC DNA]</scope>
    <source>
        <strain evidence="4">DSM 19116</strain>
    </source>
</reference>
<keyword evidence="1" id="KW-0472">Membrane</keyword>
<dbReference type="OrthoDB" id="7364633at2"/>
<dbReference type="Proteomes" id="UP000185628">
    <property type="component" value="Unassembled WGS sequence"/>
</dbReference>
<keyword evidence="1" id="KW-0812">Transmembrane</keyword>
<feature type="domain" description="YdbS-like PH" evidence="2">
    <location>
        <begin position="75"/>
        <end position="152"/>
    </location>
</feature>
<sequence length="163" mass="17772">MSSQGAVFHPAGIKFTPVSLSLIKARLIVAAIFFLPPLVAFVTLGIWVSSWFYISAAIMVLLLAWLGWLIPRQVRALGYAETDQEFIIRRGIMFRSLTIVPYGRMQYVDVSEGPLARACGIASIKLHTASASTDASLDGLPPKEAERLRDLLTARGEAQLAGL</sequence>
<keyword evidence="1" id="KW-1133">Transmembrane helix</keyword>
<evidence type="ECO:0000313" key="4">
    <source>
        <dbReference type="Proteomes" id="UP000185628"/>
    </source>
</evidence>
<protein>
    <recommendedName>
        <fullName evidence="2">YdbS-like PH domain-containing protein</fullName>
    </recommendedName>
</protein>
<organism evidence="3 4">
    <name type="scientific">Bowdeniella nasicola</name>
    <dbReference type="NCBI Taxonomy" id="208480"/>
    <lineage>
        <taxon>Bacteria</taxon>
        <taxon>Bacillati</taxon>
        <taxon>Actinomycetota</taxon>
        <taxon>Actinomycetes</taxon>
        <taxon>Actinomycetales</taxon>
        <taxon>Actinomycetaceae</taxon>
        <taxon>Bowdeniella</taxon>
    </lineage>
</organism>
<gene>
    <name evidence="3" type="ORF">BSZ39_05560</name>
</gene>
<keyword evidence="4" id="KW-1185">Reference proteome</keyword>
<feature type="transmembrane region" description="Helical" evidence="1">
    <location>
        <begin position="52"/>
        <end position="70"/>
    </location>
</feature>
<dbReference type="PANTHER" id="PTHR34473">
    <property type="entry name" value="UPF0699 TRANSMEMBRANE PROTEIN YDBS"/>
    <property type="match status" value="1"/>
</dbReference>
<evidence type="ECO:0000313" key="3">
    <source>
        <dbReference type="EMBL" id="OKL54187.1"/>
    </source>
</evidence>
<comment type="caution">
    <text evidence="3">The sequence shown here is derived from an EMBL/GenBank/DDBJ whole genome shotgun (WGS) entry which is preliminary data.</text>
</comment>
<accession>A0A1Q5Q303</accession>
<proteinExistence type="predicted"/>